<protein>
    <submittedName>
        <fullName evidence="1">Uncharacterized protein</fullName>
    </submittedName>
</protein>
<reference evidence="1 2" key="1">
    <citation type="submission" date="2019-06" db="EMBL/GenBank/DDBJ databases">
        <title>Whole genome sequencing of XDR Enterobacter.</title>
        <authorList>
            <person name="Gnana Soundari P."/>
            <person name="Vijayakumar R."/>
            <person name="Krishnan P."/>
        </authorList>
    </citation>
    <scope>NUCLEOTIDE SEQUENCE [LARGE SCALE GENOMIC DNA]</scope>
    <source>
        <strain evidence="1 2">C126</strain>
        <plasmid evidence="1 2">unnamed3</plasmid>
    </source>
</reference>
<proteinExistence type="predicted"/>
<dbReference type="AlphaFoldDB" id="A0A4Y5ZW69"/>
<evidence type="ECO:0000313" key="2">
    <source>
        <dbReference type="Proteomes" id="UP000318237"/>
    </source>
</evidence>
<dbReference type="Proteomes" id="UP000318237">
    <property type="component" value="Plasmid unnamed3"/>
</dbReference>
<name>A0A4Y5ZW69_9ENTR</name>
<evidence type="ECO:0000313" key="1">
    <source>
        <dbReference type="EMBL" id="QDE47873.1"/>
    </source>
</evidence>
<keyword evidence="1" id="KW-0614">Plasmid</keyword>
<accession>A0A4Y5ZW69</accession>
<sequence>MLVATVQFDSKINTHVAKNRKCTMQTDESQAYIFRPYITVKGKRITRPNGGMFKIPINREKKK</sequence>
<organism evidence="1 2">
    <name type="scientific">Enterobacter hormaechei</name>
    <dbReference type="NCBI Taxonomy" id="158836"/>
    <lineage>
        <taxon>Bacteria</taxon>
        <taxon>Pseudomonadati</taxon>
        <taxon>Pseudomonadota</taxon>
        <taxon>Gammaproteobacteria</taxon>
        <taxon>Enterobacterales</taxon>
        <taxon>Enterobacteriaceae</taxon>
        <taxon>Enterobacter</taxon>
        <taxon>Enterobacter cloacae complex</taxon>
    </lineage>
</organism>
<dbReference type="EMBL" id="CP041057">
    <property type="protein sequence ID" value="QDE47873.1"/>
    <property type="molecule type" value="Genomic_DNA"/>
</dbReference>
<gene>
    <name evidence="1" type="ORF">EIN43_26970</name>
</gene>
<geneLocation type="plasmid" evidence="1">
    <name>unnamed3</name>
</geneLocation>